<dbReference type="RefSeq" id="WP_117679543.1">
    <property type="nucleotide sequence ID" value="NZ_CALJOO010000046.1"/>
</dbReference>
<gene>
    <name evidence="3" type="ORF">DXC81_05500</name>
</gene>
<dbReference type="Gene3D" id="1.25.40.10">
    <property type="entry name" value="Tetratricopeptide repeat domain"/>
    <property type="match status" value="1"/>
</dbReference>
<feature type="compositionally biased region" description="Low complexity" evidence="2">
    <location>
        <begin position="39"/>
        <end position="64"/>
    </location>
</feature>
<evidence type="ECO:0000256" key="2">
    <source>
        <dbReference type="SAM" id="MobiDB-lite"/>
    </source>
</evidence>
<dbReference type="Pfam" id="PF00515">
    <property type="entry name" value="TPR_1"/>
    <property type="match status" value="1"/>
</dbReference>
<accession>A0A3E4QTG5</accession>
<comment type="caution">
    <text evidence="3">The sequence shown here is derived from an EMBL/GenBank/DDBJ whole genome shotgun (WGS) entry which is preliminary data.</text>
</comment>
<proteinExistence type="predicted"/>
<feature type="repeat" description="TPR" evidence="1">
    <location>
        <begin position="181"/>
        <end position="214"/>
    </location>
</feature>
<dbReference type="InterPro" id="IPR011990">
    <property type="entry name" value="TPR-like_helical_dom_sf"/>
</dbReference>
<feature type="region of interest" description="Disordered" evidence="2">
    <location>
        <begin position="38"/>
        <end position="69"/>
    </location>
</feature>
<protein>
    <submittedName>
        <fullName evidence="3">Tetratricopeptide repeat protein</fullName>
    </submittedName>
</protein>
<sequence length="237" mass="25399">MAFNAEQTKRTRAVIVILLLVAVIALAVVVLSGALTPAGSQGQQTSQQSEQTDGNASSSSQAASDDAHTMDDVDATYGTAAKQLKAKYEANPADPSTLLNLANGYFDWGTAAMSHAQGDEDQQHAIDLFKQAISYYDTYIERNPGSKSAEVDRAICVFYSGDHTAAIAALEDFVAGDSTFGPAWANLGMFYENEGRIDDAKDAYNKAIEADPEDTYQVKTYAQQRLTNLESTQGDAS</sequence>
<dbReference type="AlphaFoldDB" id="A0A3E4QTG5"/>
<dbReference type="PROSITE" id="PS50005">
    <property type="entry name" value="TPR"/>
    <property type="match status" value="1"/>
</dbReference>
<dbReference type="SUPFAM" id="SSF48452">
    <property type="entry name" value="TPR-like"/>
    <property type="match status" value="1"/>
</dbReference>
<dbReference type="PROSITE" id="PS50293">
    <property type="entry name" value="TPR_REGION"/>
    <property type="match status" value="1"/>
</dbReference>
<name>A0A3E4QTG5_9ACTN</name>
<dbReference type="Pfam" id="PF13432">
    <property type="entry name" value="TPR_16"/>
    <property type="match status" value="1"/>
</dbReference>
<dbReference type="EMBL" id="QSRJ01000005">
    <property type="protein sequence ID" value="RGL10486.1"/>
    <property type="molecule type" value="Genomic_DNA"/>
</dbReference>
<dbReference type="InterPro" id="IPR019734">
    <property type="entry name" value="TPR_rpt"/>
</dbReference>
<dbReference type="SMART" id="SM00028">
    <property type="entry name" value="TPR"/>
    <property type="match status" value="1"/>
</dbReference>
<organism evidence="3 4">
    <name type="scientific">Collinsella tanakaei</name>
    <dbReference type="NCBI Taxonomy" id="626935"/>
    <lineage>
        <taxon>Bacteria</taxon>
        <taxon>Bacillati</taxon>
        <taxon>Actinomycetota</taxon>
        <taxon>Coriobacteriia</taxon>
        <taxon>Coriobacteriales</taxon>
        <taxon>Coriobacteriaceae</taxon>
        <taxon>Collinsella</taxon>
    </lineage>
</organism>
<dbReference type="Proteomes" id="UP000260943">
    <property type="component" value="Unassembled WGS sequence"/>
</dbReference>
<evidence type="ECO:0000313" key="3">
    <source>
        <dbReference type="EMBL" id="RGL10486.1"/>
    </source>
</evidence>
<reference evidence="3 4" key="1">
    <citation type="submission" date="2018-08" db="EMBL/GenBank/DDBJ databases">
        <title>A genome reference for cultivated species of the human gut microbiota.</title>
        <authorList>
            <person name="Zou Y."/>
            <person name="Xue W."/>
            <person name="Luo G."/>
        </authorList>
    </citation>
    <scope>NUCLEOTIDE SEQUENCE [LARGE SCALE GENOMIC DNA]</scope>
    <source>
        <strain evidence="3 4">TF08-14</strain>
    </source>
</reference>
<evidence type="ECO:0000313" key="4">
    <source>
        <dbReference type="Proteomes" id="UP000260943"/>
    </source>
</evidence>
<keyword evidence="1" id="KW-0802">TPR repeat</keyword>
<evidence type="ECO:0000256" key="1">
    <source>
        <dbReference type="PROSITE-ProRule" id="PRU00339"/>
    </source>
</evidence>